<dbReference type="EMBL" id="JAOPKA010000004">
    <property type="protein sequence ID" value="MCU4741616.1"/>
    <property type="molecule type" value="Genomic_DNA"/>
</dbReference>
<protein>
    <submittedName>
        <fullName evidence="2">Uncharacterized protein</fullName>
    </submittedName>
</protein>
<sequence>MTDEWVDEATTFQRVRSVMRTTYDGQPASEIADRARVSETTARKHLEDLAESGSVESASSTEGPTLYTRSTESLILEEAHDILERVETGELVQQIVATRIRSRDAERNERIRRSAVNARST</sequence>
<dbReference type="AlphaFoldDB" id="A0AAP2YY87"/>
<organism evidence="2 3">
    <name type="scientific">Natronoglomus mannanivorans</name>
    <dbReference type="NCBI Taxonomy" id="2979990"/>
    <lineage>
        <taxon>Archaea</taxon>
        <taxon>Methanobacteriati</taxon>
        <taxon>Methanobacteriota</taxon>
        <taxon>Stenosarchaea group</taxon>
        <taxon>Halobacteria</taxon>
        <taxon>Halobacteriales</taxon>
        <taxon>Natrialbaceae</taxon>
        <taxon>Natronoglomus</taxon>
    </lineage>
</organism>
<dbReference type="InterPro" id="IPR036390">
    <property type="entry name" value="WH_DNA-bd_sf"/>
</dbReference>
<feature type="compositionally biased region" description="Polar residues" evidence="1">
    <location>
        <begin position="54"/>
        <end position="69"/>
    </location>
</feature>
<reference evidence="2" key="1">
    <citation type="submission" date="2022-09" db="EMBL/GenBank/DDBJ databases">
        <title>Enrichment on poylsaccharides allowed isolation of novel metabolic and taxonomic groups of Haloarchaea.</title>
        <authorList>
            <person name="Sorokin D.Y."/>
            <person name="Elcheninov A.G."/>
            <person name="Khizhniak T.V."/>
            <person name="Kolganova T.V."/>
            <person name="Kublanov I.V."/>
        </authorList>
    </citation>
    <scope>NUCLEOTIDE SEQUENCE</scope>
    <source>
        <strain evidence="2">AArc-xg1-1</strain>
    </source>
</reference>
<proteinExistence type="predicted"/>
<dbReference type="RefSeq" id="WP_338003452.1">
    <property type="nucleotide sequence ID" value="NZ_JAOPKA010000004.1"/>
</dbReference>
<dbReference type="Gene3D" id="1.10.10.10">
    <property type="entry name" value="Winged helix-like DNA-binding domain superfamily/Winged helix DNA-binding domain"/>
    <property type="match status" value="1"/>
</dbReference>
<dbReference type="InterPro" id="IPR055766">
    <property type="entry name" value="DUF7342"/>
</dbReference>
<dbReference type="SUPFAM" id="SSF46785">
    <property type="entry name" value="Winged helix' DNA-binding domain"/>
    <property type="match status" value="1"/>
</dbReference>
<gene>
    <name evidence="2" type="ORF">OB960_09400</name>
</gene>
<evidence type="ECO:0000313" key="3">
    <source>
        <dbReference type="Proteomes" id="UP001321018"/>
    </source>
</evidence>
<accession>A0AAP2YY87</accession>
<feature type="compositionally biased region" description="Basic and acidic residues" evidence="1">
    <location>
        <begin position="36"/>
        <end position="48"/>
    </location>
</feature>
<dbReference type="Pfam" id="PF24033">
    <property type="entry name" value="DUF7342"/>
    <property type="match status" value="1"/>
</dbReference>
<evidence type="ECO:0000256" key="1">
    <source>
        <dbReference type="SAM" id="MobiDB-lite"/>
    </source>
</evidence>
<dbReference type="InterPro" id="IPR036388">
    <property type="entry name" value="WH-like_DNA-bd_sf"/>
</dbReference>
<feature type="region of interest" description="Disordered" evidence="1">
    <location>
        <begin position="102"/>
        <end position="121"/>
    </location>
</feature>
<comment type="caution">
    <text evidence="2">The sequence shown here is derived from an EMBL/GenBank/DDBJ whole genome shotgun (WGS) entry which is preliminary data.</text>
</comment>
<dbReference type="Proteomes" id="UP001321018">
    <property type="component" value="Unassembled WGS sequence"/>
</dbReference>
<feature type="compositionally biased region" description="Basic and acidic residues" evidence="1">
    <location>
        <begin position="102"/>
        <end position="112"/>
    </location>
</feature>
<name>A0AAP2YY87_9EURY</name>
<evidence type="ECO:0000313" key="2">
    <source>
        <dbReference type="EMBL" id="MCU4741616.1"/>
    </source>
</evidence>
<feature type="region of interest" description="Disordered" evidence="1">
    <location>
        <begin position="36"/>
        <end position="69"/>
    </location>
</feature>